<dbReference type="GO" id="GO:0051287">
    <property type="term" value="F:NAD binding"/>
    <property type="evidence" value="ECO:0007669"/>
    <property type="project" value="InterPro"/>
</dbReference>
<dbReference type="AlphaFoldDB" id="A0A5B9EJW2"/>
<evidence type="ECO:0000256" key="2">
    <source>
        <dbReference type="ARBA" id="ARBA00023002"/>
    </source>
</evidence>
<keyword evidence="2 4" id="KW-0560">Oxidoreductase</keyword>
<organism evidence="4 5">
    <name type="scientific">Terriglobus albidus</name>
    <dbReference type="NCBI Taxonomy" id="1592106"/>
    <lineage>
        <taxon>Bacteria</taxon>
        <taxon>Pseudomonadati</taxon>
        <taxon>Acidobacteriota</taxon>
        <taxon>Terriglobia</taxon>
        <taxon>Terriglobales</taxon>
        <taxon>Acidobacteriaceae</taxon>
        <taxon>Terriglobus</taxon>
    </lineage>
</organism>
<dbReference type="KEGG" id="talb:FTW19_15085"/>
<dbReference type="PANTHER" id="PTHR30004">
    <property type="entry name" value="4-HYDROXYTHREONINE-4-PHOSPHATE DEHYDROGENASE"/>
    <property type="match status" value="1"/>
</dbReference>
<keyword evidence="5" id="KW-1185">Reference proteome</keyword>
<dbReference type="SUPFAM" id="SSF53659">
    <property type="entry name" value="Isocitrate/Isopropylmalate dehydrogenase-like"/>
    <property type="match status" value="1"/>
</dbReference>
<reference evidence="4 5" key="1">
    <citation type="submission" date="2019-08" db="EMBL/GenBank/DDBJ databases">
        <title>Complete genome sequence of Terriglobus albidus strain ORNL.</title>
        <authorList>
            <person name="Podar M."/>
        </authorList>
    </citation>
    <scope>NUCLEOTIDE SEQUENCE [LARGE SCALE GENOMIC DNA]</scope>
    <source>
        <strain evidence="4 5">ORNL</strain>
    </source>
</reference>
<dbReference type="Proteomes" id="UP000321820">
    <property type="component" value="Chromosome"/>
</dbReference>
<proteinExistence type="predicted"/>
<keyword evidence="3" id="KW-0520">NAD</keyword>
<evidence type="ECO:0000313" key="4">
    <source>
        <dbReference type="EMBL" id="QEE31375.1"/>
    </source>
</evidence>
<evidence type="ECO:0000256" key="1">
    <source>
        <dbReference type="ARBA" id="ARBA00022723"/>
    </source>
</evidence>
<dbReference type="OrthoDB" id="9801783at2"/>
<dbReference type="NCBIfam" id="TIGR00557">
    <property type="entry name" value="pdxA"/>
    <property type="match status" value="1"/>
</dbReference>
<dbReference type="EC" id="1.1.1.262" evidence="4"/>
<protein>
    <submittedName>
        <fullName evidence="4">4-hydroxythreonine-4-phosphate dehydrogenase PdxA</fullName>
        <ecNumber evidence="4">1.1.1.262</ecNumber>
    </submittedName>
</protein>
<dbReference type="PANTHER" id="PTHR30004:SF6">
    <property type="entry name" value="D-THREONATE 4-PHOSPHATE DEHYDROGENASE"/>
    <property type="match status" value="1"/>
</dbReference>
<dbReference type="Pfam" id="PF04166">
    <property type="entry name" value="PdxA"/>
    <property type="match status" value="1"/>
</dbReference>
<dbReference type="EMBL" id="CP042806">
    <property type="protein sequence ID" value="QEE31375.1"/>
    <property type="molecule type" value="Genomic_DNA"/>
</dbReference>
<keyword evidence="1" id="KW-0479">Metal-binding</keyword>
<dbReference type="Gene3D" id="3.40.718.10">
    <property type="entry name" value="Isopropylmalate Dehydrogenase"/>
    <property type="match status" value="1"/>
</dbReference>
<evidence type="ECO:0000256" key="3">
    <source>
        <dbReference type="ARBA" id="ARBA00023027"/>
    </source>
</evidence>
<dbReference type="GO" id="GO:0046872">
    <property type="term" value="F:metal ion binding"/>
    <property type="evidence" value="ECO:0007669"/>
    <property type="project" value="UniProtKB-KW"/>
</dbReference>
<gene>
    <name evidence="4" type="primary">pdxA</name>
    <name evidence="4" type="ORF">FTW19_15085</name>
</gene>
<dbReference type="GO" id="GO:0050570">
    <property type="term" value="F:4-hydroxythreonine-4-phosphate dehydrogenase activity"/>
    <property type="evidence" value="ECO:0007669"/>
    <property type="project" value="UniProtKB-EC"/>
</dbReference>
<sequence length="323" mass="34599">MRPRLAITLGDPAGVGAEVTLKALQDSKITSLAHFVILGDMPAVKVAEECTGVRLTDLPVEFLDCGTLPASERVEPGALRAKYGAAAMRYVHDATLMCLRGEADAMVTAPLNKEAVTLNGLHFSGHTEYIAELCNNTDSRMLLAGEKLSVVHVSTHISLREATNLSTPRITRTIELGYEAMRLLGKAKPRIAVCGLNPHAGEHGLFGNEDQAFIAPAVAACQARGWDVEGPVAPDTIFYRAARGSHDLIVAMYHDQGHIPMKLLDFETTVNMSLGIPIIRTSVDHGTAFDIAGKNLAGAANMKAAIRMAATMARTRILQPQTV</sequence>
<accession>A0A5B9EJW2</accession>
<dbReference type="InterPro" id="IPR005255">
    <property type="entry name" value="PdxA_fam"/>
</dbReference>
<evidence type="ECO:0000313" key="5">
    <source>
        <dbReference type="Proteomes" id="UP000321820"/>
    </source>
</evidence>
<name>A0A5B9EJW2_9BACT</name>